<dbReference type="EMBL" id="FQUU01000017">
    <property type="protein sequence ID" value="SHF75755.1"/>
    <property type="molecule type" value="Genomic_DNA"/>
</dbReference>
<evidence type="ECO:0000313" key="1">
    <source>
        <dbReference type="EMBL" id="SHF75755.1"/>
    </source>
</evidence>
<dbReference type="Proteomes" id="UP000184048">
    <property type="component" value="Unassembled WGS sequence"/>
</dbReference>
<accession>A0A1M5E994</accession>
<organism evidence="1 2">
    <name type="scientific">Flavisolibacter ginsengisoli DSM 18119</name>
    <dbReference type="NCBI Taxonomy" id="1121884"/>
    <lineage>
        <taxon>Bacteria</taxon>
        <taxon>Pseudomonadati</taxon>
        <taxon>Bacteroidota</taxon>
        <taxon>Chitinophagia</taxon>
        <taxon>Chitinophagales</taxon>
        <taxon>Chitinophagaceae</taxon>
        <taxon>Flavisolibacter</taxon>
    </lineage>
</organism>
<dbReference type="AlphaFoldDB" id="A0A1M5E994"/>
<name>A0A1M5E994_9BACT</name>
<keyword evidence="2" id="KW-1185">Reference proteome</keyword>
<proteinExistence type="predicted"/>
<evidence type="ECO:0000313" key="2">
    <source>
        <dbReference type="Proteomes" id="UP000184048"/>
    </source>
</evidence>
<reference evidence="1 2" key="1">
    <citation type="submission" date="2016-11" db="EMBL/GenBank/DDBJ databases">
        <authorList>
            <person name="Jaros S."/>
            <person name="Januszkiewicz K."/>
            <person name="Wedrychowicz H."/>
        </authorList>
    </citation>
    <scope>NUCLEOTIDE SEQUENCE [LARGE SCALE GENOMIC DNA]</scope>
    <source>
        <strain evidence="1 2">DSM 18119</strain>
    </source>
</reference>
<sequence>MRLYLKRLIIYGKPLISLNIVLSLSHKKKAGCPAFFVDPAISLLFDDLFRNCSLHGTNI</sequence>
<protein>
    <submittedName>
        <fullName evidence="1">Uncharacterized protein</fullName>
    </submittedName>
</protein>
<gene>
    <name evidence="1" type="ORF">SAMN02745131_03471</name>
</gene>